<protein>
    <submittedName>
        <fullName evidence="1">Protein indeterminate-domain 6</fullName>
    </submittedName>
</protein>
<sequence length="125" mass="13638">MTRSLAVFVYGYKPNSSFTLLAAGYNLKLFNLGYFQDNSKGPDQTSIPSLFPNGADNNDHCVALLIGLTSSFPSNVVVTDFGDSDNGNFQSLMNPLAATTSHQGQYGSIFYLHLETMLAWEAWIG</sequence>
<reference evidence="1 2" key="1">
    <citation type="submission" date="2024-04" db="EMBL/GenBank/DDBJ databases">
        <title>Genome assembly C_amara_ONT_v2.</title>
        <authorList>
            <person name="Yant L."/>
            <person name="Moore C."/>
            <person name="Slenker M."/>
        </authorList>
    </citation>
    <scope>NUCLEOTIDE SEQUENCE [LARGE SCALE GENOMIC DNA]</scope>
    <source>
        <tissue evidence="1">Leaf</tissue>
    </source>
</reference>
<organism evidence="1 2">
    <name type="scientific">Cardamine amara subsp. amara</name>
    <dbReference type="NCBI Taxonomy" id="228776"/>
    <lineage>
        <taxon>Eukaryota</taxon>
        <taxon>Viridiplantae</taxon>
        <taxon>Streptophyta</taxon>
        <taxon>Embryophyta</taxon>
        <taxon>Tracheophyta</taxon>
        <taxon>Spermatophyta</taxon>
        <taxon>Magnoliopsida</taxon>
        <taxon>eudicotyledons</taxon>
        <taxon>Gunneridae</taxon>
        <taxon>Pentapetalae</taxon>
        <taxon>rosids</taxon>
        <taxon>malvids</taxon>
        <taxon>Brassicales</taxon>
        <taxon>Brassicaceae</taxon>
        <taxon>Cardamineae</taxon>
        <taxon>Cardamine</taxon>
    </lineage>
</organism>
<keyword evidence="2" id="KW-1185">Reference proteome</keyword>
<evidence type="ECO:0000313" key="1">
    <source>
        <dbReference type="EMBL" id="KAL1192365.1"/>
    </source>
</evidence>
<comment type="caution">
    <text evidence="1">The sequence shown here is derived from an EMBL/GenBank/DDBJ whole genome shotgun (WGS) entry which is preliminary data.</text>
</comment>
<evidence type="ECO:0000313" key="2">
    <source>
        <dbReference type="Proteomes" id="UP001558713"/>
    </source>
</evidence>
<gene>
    <name evidence="1" type="ORF">V5N11_005121</name>
</gene>
<name>A0ABD0ZCG1_CARAN</name>
<dbReference type="Proteomes" id="UP001558713">
    <property type="component" value="Unassembled WGS sequence"/>
</dbReference>
<dbReference type="EMBL" id="JBANAX010000824">
    <property type="protein sequence ID" value="KAL1192365.1"/>
    <property type="molecule type" value="Genomic_DNA"/>
</dbReference>
<dbReference type="AlphaFoldDB" id="A0ABD0ZCG1"/>
<accession>A0ABD0ZCG1</accession>
<proteinExistence type="predicted"/>